<comment type="caution">
    <text evidence="2">The sequence shown here is derived from an EMBL/GenBank/DDBJ whole genome shotgun (WGS) entry which is preliminary data.</text>
</comment>
<dbReference type="Proteomes" id="UP000579281">
    <property type="component" value="Unassembled WGS sequence"/>
</dbReference>
<dbReference type="EMBL" id="JACHEN010000007">
    <property type="protein sequence ID" value="MBB6215473.1"/>
    <property type="molecule type" value="Genomic_DNA"/>
</dbReference>
<evidence type="ECO:0000313" key="2">
    <source>
        <dbReference type="EMBL" id="MBB6215473.1"/>
    </source>
</evidence>
<evidence type="ECO:0000313" key="3">
    <source>
        <dbReference type="Proteomes" id="UP000579281"/>
    </source>
</evidence>
<keyword evidence="1" id="KW-1133">Transmembrane helix</keyword>
<feature type="transmembrane region" description="Helical" evidence="1">
    <location>
        <begin position="71"/>
        <end position="95"/>
    </location>
</feature>
<gene>
    <name evidence="2" type="ORF">HNQ80_001562</name>
</gene>
<evidence type="ECO:0000256" key="1">
    <source>
        <dbReference type="SAM" id="Phobius"/>
    </source>
</evidence>
<accession>A0A841KPW9</accession>
<keyword evidence="1" id="KW-0812">Transmembrane</keyword>
<dbReference type="RefSeq" id="WP_184309790.1">
    <property type="nucleotide sequence ID" value="NZ_JACHEN010000007.1"/>
</dbReference>
<name>A0A841KPW9_9FIRM</name>
<reference evidence="2 3" key="1">
    <citation type="submission" date="2020-08" db="EMBL/GenBank/DDBJ databases">
        <title>Genomic Encyclopedia of Type Strains, Phase IV (KMG-IV): sequencing the most valuable type-strain genomes for metagenomic binning, comparative biology and taxonomic classification.</title>
        <authorList>
            <person name="Goeker M."/>
        </authorList>
    </citation>
    <scope>NUCLEOTIDE SEQUENCE [LARGE SCALE GENOMIC DNA]</scope>
    <source>
        <strain evidence="2 3">DSM 103526</strain>
    </source>
</reference>
<organism evidence="2 3">
    <name type="scientific">Anaerosolibacter carboniphilus</name>
    <dbReference type="NCBI Taxonomy" id="1417629"/>
    <lineage>
        <taxon>Bacteria</taxon>
        <taxon>Bacillati</taxon>
        <taxon>Bacillota</taxon>
        <taxon>Clostridia</taxon>
        <taxon>Peptostreptococcales</taxon>
        <taxon>Thermotaleaceae</taxon>
        <taxon>Anaerosolibacter</taxon>
    </lineage>
</organism>
<sequence>MIQKPWFKIFIWFASTVFFFLASVILISYFNPAPTQDQTMKFMMGMMESMHGSMMGLSMGLESNNSLKSLIILATGMTIPLSLIAAVFAIIIRLWRKKNA</sequence>
<feature type="transmembrane region" description="Helical" evidence="1">
    <location>
        <begin position="6"/>
        <end position="30"/>
    </location>
</feature>
<keyword evidence="3" id="KW-1185">Reference proteome</keyword>
<dbReference type="AlphaFoldDB" id="A0A841KPW9"/>
<proteinExistence type="predicted"/>
<keyword evidence="1" id="KW-0472">Membrane</keyword>
<protein>
    <submittedName>
        <fullName evidence="2">Uncharacterized membrane protein YcgQ (UPF0703/DUF1980 family)</fullName>
    </submittedName>
</protein>